<evidence type="ECO:0000313" key="2">
    <source>
        <dbReference type="Proteomes" id="UP000307217"/>
    </source>
</evidence>
<organism evidence="1 2">
    <name type="scientific">Pseudoalteromonas aurantia</name>
    <dbReference type="NCBI Taxonomy" id="43654"/>
    <lineage>
        <taxon>Bacteria</taxon>
        <taxon>Pseudomonadati</taxon>
        <taxon>Pseudomonadota</taxon>
        <taxon>Gammaproteobacteria</taxon>
        <taxon>Alteromonadales</taxon>
        <taxon>Pseudoalteromonadaceae</taxon>
        <taxon>Pseudoalteromonas</taxon>
    </lineage>
</organism>
<comment type="caution">
    <text evidence="1">The sequence shown here is derived from an EMBL/GenBank/DDBJ whole genome shotgun (WGS) entry which is preliminary data.</text>
</comment>
<proteinExistence type="predicted"/>
<evidence type="ECO:0000313" key="1">
    <source>
        <dbReference type="EMBL" id="TMO70696.1"/>
    </source>
</evidence>
<dbReference type="EMBL" id="PNBX01000001">
    <property type="protein sequence ID" value="TMO70696.1"/>
    <property type="molecule type" value="Genomic_DNA"/>
</dbReference>
<dbReference type="Pfam" id="PF13455">
    <property type="entry name" value="MUG113"/>
    <property type="match status" value="1"/>
</dbReference>
<reference evidence="1 2" key="1">
    <citation type="submission" date="2018-01" db="EMBL/GenBank/DDBJ databases">
        <authorList>
            <person name="Paulsen S."/>
            <person name="Gram L.K."/>
        </authorList>
    </citation>
    <scope>NUCLEOTIDE SEQUENCE [LARGE SCALE GENOMIC DNA]</scope>
    <source>
        <strain evidence="1 2">S3790</strain>
    </source>
</reference>
<name>A0A5S3VEG8_9GAMM</name>
<protein>
    <recommendedName>
        <fullName evidence="3">GIY-YIG nuclease family protein</fullName>
    </recommendedName>
</protein>
<dbReference type="AlphaFoldDB" id="A0A5S3VEG8"/>
<reference evidence="2" key="2">
    <citation type="submission" date="2019-06" db="EMBL/GenBank/DDBJ databases">
        <title>Co-occurence of chitin degradation, pigmentation and bioactivity in marine Pseudoalteromonas.</title>
        <authorList>
            <person name="Sonnenschein E.C."/>
            <person name="Bech P.K."/>
        </authorList>
    </citation>
    <scope>NUCLEOTIDE SEQUENCE [LARGE SCALE GENOMIC DNA]</scope>
    <source>
        <strain evidence="2">S3790</strain>
    </source>
</reference>
<dbReference type="Proteomes" id="UP000307217">
    <property type="component" value="Unassembled WGS sequence"/>
</dbReference>
<evidence type="ECO:0008006" key="3">
    <source>
        <dbReference type="Google" id="ProtNLM"/>
    </source>
</evidence>
<accession>A0A5S3VEG8</accession>
<gene>
    <name evidence="1" type="ORF">CWC19_00165</name>
</gene>
<sequence>MYLIVCDGDLFPYIKIGKTVNLYNRLANIKTGCPHHISHAFVIGSKYEEEVIGLEGVLHKLLPKSHKGEWYVGNSEFFHALEAILHKVNSGFSYDEIADLQDVVTGPEFEILLHHHDFEYRKVRFPLKKSDCVMRVSRNWL</sequence>